<comment type="caution">
    <text evidence="9">The sequence shown here is derived from an EMBL/GenBank/DDBJ whole genome shotgun (WGS) entry which is preliminary data.</text>
</comment>
<dbReference type="PANTHER" id="PTHR33938">
    <property type="entry name" value="FERULOYL ESTERASE B-RELATED"/>
    <property type="match status" value="1"/>
</dbReference>
<comment type="similarity">
    <text evidence="1 8">Belongs to the tannase family.</text>
</comment>
<evidence type="ECO:0000256" key="3">
    <source>
        <dbReference type="ARBA" id="ARBA00022723"/>
    </source>
</evidence>
<dbReference type="Pfam" id="PF07519">
    <property type="entry name" value="Tannase"/>
    <property type="match status" value="1"/>
</dbReference>
<keyword evidence="6" id="KW-0106">Calcium</keyword>
<keyword evidence="5 8" id="KW-0378">Hydrolase</keyword>
<evidence type="ECO:0000256" key="5">
    <source>
        <dbReference type="ARBA" id="ARBA00022801"/>
    </source>
</evidence>
<dbReference type="SUPFAM" id="SSF53474">
    <property type="entry name" value="alpha/beta-Hydrolases"/>
    <property type="match status" value="1"/>
</dbReference>
<evidence type="ECO:0000256" key="7">
    <source>
        <dbReference type="ARBA" id="ARBA00023157"/>
    </source>
</evidence>
<name>A0ABR4JJI5_9EURO</name>
<gene>
    <name evidence="9" type="ORF">BJY01DRAFT_237173</name>
</gene>
<keyword evidence="3" id="KW-0479">Metal-binding</keyword>
<dbReference type="Proteomes" id="UP001610446">
    <property type="component" value="Unassembled WGS sequence"/>
</dbReference>
<dbReference type="PANTHER" id="PTHR33938:SF8">
    <property type="entry name" value="CARBOXYLIC ESTER HYDROLASE"/>
    <property type="match status" value="1"/>
</dbReference>
<accession>A0ABR4JJI5</accession>
<evidence type="ECO:0000313" key="9">
    <source>
        <dbReference type="EMBL" id="KAL2839277.1"/>
    </source>
</evidence>
<keyword evidence="10" id="KW-1185">Reference proteome</keyword>
<evidence type="ECO:0000256" key="2">
    <source>
        <dbReference type="ARBA" id="ARBA00022487"/>
    </source>
</evidence>
<evidence type="ECO:0000256" key="6">
    <source>
        <dbReference type="ARBA" id="ARBA00022837"/>
    </source>
</evidence>
<evidence type="ECO:0000256" key="8">
    <source>
        <dbReference type="RuleBase" id="RU361238"/>
    </source>
</evidence>
<evidence type="ECO:0000256" key="4">
    <source>
        <dbReference type="ARBA" id="ARBA00022729"/>
    </source>
</evidence>
<dbReference type="Gene3D" id="3.40.50.1820">
    <property type="entry name" value="alpha/beta hydrolase"/>
    <property type="match status" value="2"/>
</dbReference>
<reference evidence="9 10" key="1">
    <citation type="submission" date="2024-07" db="EMBL/GenBank/DDBJ databases">
        <title>Section-level genome sequencing and comparative genomics of Aspergillus sections Usti and Cavernicolus.</title>
        <authorList>
            <consortium name="Lawrence Berkeley National Laboratory"/>
            <person name="Nybo J.L."/>
            <person name="Vesth T.C."/>
            <person name="Theobald S."/>
            <person name="Frisvad J.C."/>
            <person name="Larsen T.O."/>
            <person name="Kjaerboelling I."/>
            <person name="Rothschild-Mancinelli K."/>
            <person name="Lyhne E.K."/>
            <person name="Kogle M.E."/>
            <person name="Barry K."/>
            <person name="Clum A."/>
            <person name="Na H."/>
            <person name="Ledsgaard L."/>
            <person name="Lin J."/>
            <person name="Lipzen A."/>
            <person name="Kuo A."/>
            <person name="Riley R."/>
            <person name="Mondo S."/>
            <person name="Labutti K."/>
            <person name="Haridas S."/>
            <person name="Pangalinan J."/>
            <person name="Salamov A.A."/>
            <person name="Simmons B.A."/>
            <person name="Magnuson J.K."/>
            <person name="Chen J."/>
            <person name="Drula E."/>
            <person name="Henrissat B."/>
            <person name="Wiebenga A."/>
            <person name="Lubbers R.J."/>
            <person name="Gomes A.C."/>
            <person name="Makela M.R."/>
            <person name="Stajich J."/>
            <person name="Grigoriev I.V."/>
            <person name="Mortensen U.H."/>
            <person name="De Vries R.P."/>
            <person name="Baker S.E."/>
            <person name="Andersen M.R."/>
        </authorList>
    </citation>
    <scope>NUCLEOTIDE SEQUENCE [LARGE SCALE GENOMIC DNA]</scope>
    <source>
        <strain evidence="9 10">CBS 123904</strain>
    </source>
</reference>
<organism evidence="9 10">
    <name type="scientific">Aspergillus pseudoustus</name>
    <dbReference type="NCBI Taxonomy" id="1810923"/>
    <lineage>
        <taxon>Eukaryota</taxon>
        <taxon>Fungi</taxon>
        <taxon>Dikarya</taxon>
        <taxon>Ascomycota</taxon>
        <taxon>Pezizomycotina</taxon>
        <taxon>Eurotiomycetes</taxon>
        <taxon>Eurotiomycetidae</taxon>
        <taxon>Eurotiales</taxon>
        <taxon>Aspergillaceae</taxon>
        <taxon>Aspergillus</taxon>
        <taxon>Aspergillus subgen. Nidulantes</taxon>
    </lineage>
</organism>
<evidence type="ECO:0000256" key="1">
    <source>
        <dbReference type="ARBA" id="ARBA00006249"/>
    </source>
</evidence>
<dbReference type="InterPro" id="IPR011118">
    <property type="entry name" value="Tannase/feruloyl_esterase"/>
</dbReference>
<proteinExistence type="inferred from homology"/>
<keyword evidence="4" id="KW-0732">Signal</keyword>
<dbReference type="InterPro" id="IPR029058">
    <property type="entry name" value="AB_hydrolase_fold"/>
</dbReference>
<dbReference type="EMBL" id="JBFXLU010000135">
    <property type="protein sequence ID" value="KAL2839277.1"/>
    <property type="molecule type" value="Genomic_DNA"/>
</dbReference>
<evidence type="ECO:0000313" key="10">
    <source>
        <dbReference type="Proteomes" id="UP001610446"/>
    </source>
</evidence>
<protein>
    <recommendedName>
        <fullName evidence="8">Carboxylic ester hydrolase</fullName>
        <ecNumber evidence="8">3.1.1.-</ecNumber>
    </recommendedName>
</protein>
<keyword evidence="7" id="KW-1015">Disulfide bond</keyword>
<keyword evidence="2" id="KW-0719">Serine esterase</keyword>
<dbReference type="EC" id="3.1.1.-" evidence="8"/>
<sequence length="509" mass="55026">MCSAARIPPPDIPGLQILSLTATNKQNYSFPGNPLLDISDDTYVNMNFCNVSVTYTHPGWNDEIHVTVYLPVEGWNGRFQATGGGGFVTGGESLAIFYMVPGLQDGYAVATTDGGHSDDLLTAATGAGDWALASPGNVNWPLLLDFAYVALHDMANIGKAVTSAYFGTPPHHSYFHGGSTGGRQGMMLAQRYPKDFDGVVSICPAMNWAQFILASYWPQFVMNQIGAYPEGCELDAITKAAIAACDGLDGVEDGIISLPGLCEFSAHSLVGKAFNCNGRPSIFTSAGATVAEAAWTGPRSSTGEWQWFGVAKDAELGVNGIGIASTVCEDGECRGAPFTIPVSWIRHFIKRDPEFDVSSMSHADWDSVVHASRNEYDSVIGTADPDLSEFRKSGAKLLSWHGLRDELIPVNGSIRYYDQVMEQDPAVHDYFRLFLVPGAGHSWIEGPTPKNMMEVIVSWVEEGIVPDTLRGIGKDGRDTMVERDLCMYPQVQIYESGDPTVATSFKCAK</sequence>